<dbReference type="Pfam" id="PF11383">
    <property type="entry name" value="DUF3187"/>
    <property type="match status" value="1"/>
</dbReference>
<dbReference type="InterPro" id="IPR021523">
    <property type="entry name" value="DUF3187"/>
</dbReference>
<dbReference type="Proteomes" id="UP000319449">
    <property type="component" value="Unassembled WGS sequence"/>
</dbReference>
<organism evidence="1 2">
    <name type="scientific">Geobacter argillaceus</name>
    <dbReference type="NCBI Taxonomy" id="345631"/>
    <lineage>
        <taxon>Bacteria</taxon>
        <taxon>Pseudomonadati</taxon>
        <taxon>Thermodesulfobacteriota</taxon>
        <taxon>Desulfuromonadia</taxon>
        <taxon>Geobacterales</taxon>
        <taxon>Geobacteraceae</taxon>
        <taxon>Geobacter</taxon>
    </lineage>
</organism>
<accession>A0A562VMQ6</accession>
<protein>
    <submittedName>
        <fullName evidence="1">Uncharacterized protein DUF3187</fullName>
    </submittedName>
</protein>
<dbReference type="EMBL" id="VLLN01000012">
    <property type="protein sequence ID" value="TWJ19054.1"/>
    <property type="molecule type" value="Genomic_DNA"/>
</dbReference>
<proteinExistence type="predicted"/>
<reference evidence="1 2" key="1">
    <citation type="submission" date="2019-07" db="EMBL/GenBank/DDBJ databases">
        <title>Genomic Encyclopedia of Archaeal and Bacterial Type Strains, Phase II (KMG-II): from individual species to whole genera.</title>
        <authorList>
            <person name="Goeker M."/>
        </authorList>
    </citation>
    <scope>NUCLEOTIDE SEQUENCE [LARGE SCALE GENOMIC DNA]</scope>
    <source>
        <strain evidence="1 2">ATCC BAA-1139</strain>
    </source>
</reference>
<comment type="caution">
    <text evidence="1">The sequence shown here is derived from an EMBL/GenBank/DDBJ whole genome shotgun (WGS) entry which is preliminary data.</text>
</comment>
<gene>
    <name evidence="1" type="ORF">JN12_02275</name>
</gene>
<evidence type="ECO:0000313" key="2">
    <source>
        <dbReference type="Proteomes" id="UP000319449"/>
    </source>
</evidence>
<dbReference type="AlphaFoldDB" id="A0A562VMQ6"/>
<sequence>MRGTRHGSSTLNSNRIGTDGMTIHFRKPAARVGAISALFLVLTTVACGAAEIAAFPTSNQSPLVQIFGLPQSGTASVLPAGKYALTVVEDIASNFAHDETSREKILLDGESYRTVLSFSRGIGSDLEFGLELPFVGHGGGIFDGFIEGWHDTFNLPQGGRKSAPRNRLLYRYEKDGQVRLLLDESGYGLGDIRLSGGWQLYRGTSGTARHALALRGSLKLPTGSSAWLRGSGSTDIALWLTANSTFTLPGPWGELGFYGAGGGMIMTQGDVLPDQQRHVAGFGTAGFGYAPAGWITLKLQLDGNTPMYDNSSLRELSNPALEIRMGGDINFPDSTALSIAVSEDLAVDTAPDVTLHLSLTHRF</sequence>
<name>A0A562VMQ6_9BACT</name>
<evidence type="ECO:0000313" key="1">
    <source>
        <dbReference type="EMBL" id="TWJ19054.1"/>
    </source>
</evidence>
<keyword evidence="2" id="KW-1185">Reference proteome</keyword>
<dbReference type="OrthoDB" id="5418846at2"/>